<reference evidence="3 4" key="1">
    <citation type="journal article" date="2013" name="Curr. Biol.">
        <title>The Genome of the Foraminiferan Reticulomyxa filosa.</title>
        <authorList>
            <person name="Glockner G."/>
            <person name="Hulsmann N."/>
            <person name="Schleicher M."/>
            <person name="Noegel A.A."/>
            <person name="Eichinger L."/>
            <person name="Gallinger C."/>
            <person name="Pawlowski J."/>
            <person name="Sierra R."/>
            <person name="Euteneuer U."/>
            <person name="Pillet L."/>
            <person name="Moustafa A."/>
            <person name="Platzer M."/>
            <person name="Groth M."/>
            <person name="Szafranski K."/>
            <person name="Schliwa M."/>
        </authorList>
    </citation>
    <scope>NUCLEOTIDE SEQUENCE [LARGE SCALE GENOMIC DNA]</scope>
</reference>
<dbReference type="PANTHER" id="PTHR36688:SF1">
    <property type="entry name" value="ENDONUCLEASE_EXONUCLEASE_PHOSPHATASE DOMAIN-CONTAINING PROTEIN"/>
    <property type="match status" value="1"/>
</dbReference>
<dbReference type="InterPro" id="IPR012337">
    <property type="entry name" value="RNaseH-like_sf"/>
</dbReference>
<dbReference type="PANTHER" id="PTHR36688">
    <property type="entry name" value="ENDO/EXONUCLEASE/PHOSPHATASE DOMAIN-CONTAINING PROTEIN"/>
    <property type="match status" value="1"/>
</dbReference>
<dbReference type="SUPFAM" id="SSF56672">
    <property type="entry name" value="DNA/RNA polymerases"/>
    <property type="match status" value="1"/>
</dbReference>
<evidence type="ECO:0000259" key="2">
    <source>
        <dbReference type="PROSITE" id="PS50879"/>
    </source>
</evidence>
<dbReference type="InterPro" id="IPR005135">
    <property type="entry name" value="Endo/exonuclease/phosphatase"/>
</dbReference>
<organism evidence="3 4">
    <name type="scientific">Reticulomyxa filosa</name>
    <dbReference type="NCBI Taxonomy" id="46433"/>
    <lineage>
        <taxon>Eukaryota</taxon>
        <taxon>Sar</taxon>
        <taxon>Rhizaria</taxon>
        <taxon>Retaria</taxon>
        <taxon>Foraminifera</taxon>
        <taxon>Monothalamids</taxon>
        <taxon>Reticulomyxidae</taxon>
        <taxon>Reticulomyxa</taxon>
    </lineage>
</organism>
<protein>
    <submittedName>
        <fullName evidence="3">Uncharacterized protein</fullName>
    </submittedName>
</protein>
<dbReference type="PROSITE" id="PS50878">
    <property type="entry name" value="RT_POL"/>
    <property type="match status" value="1"/>
</dbReference>
<dbReference type="Proteomes" id="UP000023152">
    <property type="component" value="Unassembled WGS sequence"/>
</dbReference>
<dbReference type="Pfam" id="PF14529">
    <property type="entry name" value="Exo_endo_phos_2"/>
    <property type="match status" value="1"/>
</dbReference>
<evidence type="ECO:0000259" key="1">
    <source>
        <dbReference type="PROSITE" id="PS50878"/>
    </source>
</evidence>
<dbReference type="SUPFAM" id="SSF53098">
    <property type="entry name" value="Ribonuclease H-like"/>
    <property type="match status" value="1"/>
</dbReference>
<dbReference type="Gene3D" id="3.30.420.10">
    <property type="entry name" value="Ribonuclease H-like superfamily/Ribonuclease H"/>
    <property type="match status" value="1"/>
</dbReference>
<dbReference type="EMBL" id="ASPP01024636">
    <property type="protein sequence ID" value="ETO08846.1"/>
    <property type="molecule type" value="Genomic_DNA"/>
</dbReference>
<accession>X6M5E9</accession>
<feature type="domain" description="Reverse transcriptase" evidence="1">
    <location>
        <begin position="426"/>
        <end position="704"/>
    </location>
</feature>
<dbReference type="AlphaFoldDB" id="X6M5E9"/>
<dbReference type="SUPFAM" id="SSF56219">
    <property type="entry name" value="DNase I-like"/>
    <property type="match status" value="1"/>
</dbReference>
<dbReference type="CDD" id="cd01650">
    <property type="entry name" value="RT_nLTR_like"/>
    <property type="match status" value="1"/>
</dbReference>
<dbReference type="InterPro" id="IPR043502">
    <property type="entry name" value="DNA/RNA_pol_sf"/>
</dbReference>
<dbReference type="GO" id="GO:0004523">
    <property type="term" value="F:RNA-DNA hybrid ribonuclease activity"/>
    <property type="evidence" value="ECO:0007669"/>
    <property type="project" value="InterPro"/>
</dbReference>
<dbReference type="InterPro" id="IPR002156">
    <property type="entry name" value="RNaseH_domain"/>
</dbReference>
<dbReference type="InterPro" id="IPR036691">
    <property type="entry name" value="Endo/exonu/phosph_ase_sf"/>
</dbReference>
<proteinExistence type="predicted"/>
<dbReference type="Pfam" id="PF00075">
    <property type="entry name" value="RNase_H"/>
    <property type="match status" value="1"/>
</dbReference>
<feature type="domain" description="RNase H type-1" evidence="2">
    <location>
        <begin position="918"/>
        <end position="1058"/>
    </location>
</feature>
<dbReference type="InterPro" id="IPR000477">
    <property type="entry name" value="RT_dom"/>
</dbReference>
<name>X6M5E9_RETFI</name>
<comment type="caution">
    <text evidence="3">The sequence shown here is derived from an EMBL/GenBank/DDBJ whole genome shotgun (WGS) entry which is preliminary data.</text>
</comment>
<keyword evidence="4" id="KW-1185">Reference proteome</keyword>
<evidence type="ECO:0000313" key="4">
    <source>
        <dbReference type="Proteomes" id="UP000023152"/>
    </source>
</evidence>
<dbReference type="Gene3D" id="3.60.10.10">
    <property type="entry name" value="Endonuclease/exonuclease/phosphatase"/>
    <property type="match status" value="1"/>
</dbReference>
<dbReference type="InterPro" id="IPR036397">
    <property type="entry name" value="RNaseH_sf"/>
</dbReference>
<dbReference type="OMA" id="IVERANW"/>
<dbReference type="CDD" id="cd09276">
    <property type="entry name" value="Rnase_HI_RT_non_LTR"/>
    <property type="match status" value="1"/>
</dbReference>
<dbReference type="InterPro" id="IPR052560">
    <property type="entry name" value="RdDP_mobile_element"/>
</dbReference>
<gene>
    <name evidence="3" type="ORF">RFI_28541</name>
</gene>
<sequence>MFCSFYRSLHKTNVKYKLKPEDDVVPTLLCFNLDIFEQEVAAARKVTELIIIGGDWNAHHPAWLDENIDNIGENVLYFIVQNGLQILNSSPFNHTFEKNNGKSSIDISLCSHSILNLCSNWRTDNDELDLDSDHLPITFSIRADWSSSTIKKQKIETWNLRNNNWELFRQILKYNLEKWYESLTPYLPNNPEFLDAAVESWTECVVDAGKRSIGMKTIWKGNKPWWSDSLHRKRKQVHRLKREFRRCRTPYFYNKYKEAAAELKRKLRCEKQEYLVRSIQSLQEGNSRQLFSQFRSMNSNKIGVIPALFCPTTNYAAKTDNEKAELLISWFAQPPQPPNFSDDTKEHYQSVEDEIVSAVEMKRESEINNCDEFLEPHQETITEVEIIEALRHISAYKAQGPDSIHNQMLKNGGQSMIDSMSLLFDWSFKIGYVPKLWKRANIIPIPKPDRDHSMCKNYRPIALLSSVGKLLERIITMRLMWYLNENQLLHQCQAGFQSWHNTSELLLRITESIHASFDNNSVTYATFLDISSAYDSVWRDGLRYKMRREFGLNGRMYWWLDSFLKDRVGQVVLNGVSSNEKKFDTGVPQGSALSPLLFLLYINDITQTVQDPIQCGMFADDVALWTSIYTSDQQEMQRQLNLLQQSLNNVSLWASRWKMLLAPDKTQSITFRMKNKAKYPKMQLTLNNIPIQDTEQVKYLGLIMDSNLTYQRHINYVYGKTAKKLGYLTFLCSYKGIRPSLSVYNLLYKAIIRPSLEYACAFWNGAAQSHKCRLERIQRLAMCRILGVMNSTAYDTVNMITQLPPLELRRQQEEVKLYHKCIRWSTKFPNHNLTLGFLLWKRNHDIQPGEKFCWLGKLSTLSRAYIHAKEVGVPKVEPDQHSFHNRPPMHVEKIPHPKNSPFEEWMEPTPGQILESFDDNTVVIFADGSTKPEPGIGGAGLGIQDQSLPNWLELEFPIKGITTAIGSEIEAVRQGLEYITNNYKDTGKRLVILSDCKFAVNTILNKFNSESYNFPVSECQQIMKNLGSSNVPEIYWIKGHSGIPGNERADAVAKRARFKAELNQPDLFRRPDRTAPFLNFHDLNPSFTAEWNRHWTNEGNEMKPHKHAKRFLRNLIESQSFEKIVLHNLDVHERRFVCRIITGKVGLNAFLFKIKRSHTPYCKWCEGEEETVEHFLMKCPHYEEIRDAWRVAVKTLLPLLLFTTSNLRSLVVGDKTWEPAVRIKIVKQLAKFVLATERKI</sequence>
<dbReference type="PROSITE" id="PS50879">
    <property type="entry name" value="RNASE_H_1"/>
    <property type="match status" value="1"/>
</dbReference>
<dbReference type="OrthoDB" id="8963480at2759"/>
<dbReference type="Pfam" id="PF00078">
    <property type="entry name" value="RVT_1"/>
    <property type="match status" value="1"/>
</dbReference>
<dbReference type="GO" id="GO:0003676">
    <property type="term" value="F:nucleic acid binding"/>
    <property type="evidence" value="ECO:0007669"/>
    <property type="project" value="InterPro"/>
</dbReference>
<evidence type="ECO:0000313" key="3">
    <source>
        <dbReference type="EMBL" id="ETO08846.1"/>
    </source>
</evidence>